<protein>
    <submittedName>
        <fullName evidence="1">Uncharacterized protein</fullName>
    </submittedName>
</protein>
<name>A0A381WIC5_9ZZZZ</name>
<dbReference type="EMBL" id="UINC01011905">
    <property type="protein sequence ID" value="SVA52266.1"/>
    <property type="molecule type" value="Genomic_DNA"/>
</dbReference>
<organism evidence="1">
    <name type="scientific">marine metagenome</name>
    <dbReference type="NCBI Taxonomy" id="408172"/>
    <lineage>
        <taxon>unclassified sequences</taxon>
        <taxon>metagenomes</taxon>
        <taxon>ecological metagenomes</taxon>
    </lineage>
</organism>
<dbReference type="AlphaFoldDB" id="A0A381WIC5"/>
<evidence type="ECO:0000313" key="1">
    <source>
        <dbReference type="EMBL" id="SVA52266.1"/>
    </source>
</evidence>
<gene>
    <name evidence="1" type="ORF">METZ01_LOCUS105120</name>
</gene>
<proteinExistence type="predicted"/>
<sequence>MSTEIRWFALPTRVLTSGSWVDNCIRGFAGFLEKKSSQIEAFTEIMREKKTVFQSDVM</sequence>
<accession>A0A381WIC5</accession>
<reference evidence="1" key="1">
    <citation type="submission" date="2018-05" db="EMBL/GenBank/DDBJ databases">
        <authorList>
            <person name="Lanie J.A."/>
            <person name="Ng W.-L."/>
            <person name="Kazmierczak K.M."/>
            <person name="Andrzejewski T.M."/>
            <person name="Davidsen T.M."/>
            <person name="Wayne K.J."/>
            <person name="Tettelin H."/>
            <person name="Glass J.I."/>
            <person name="Rusch D."/>
            <person name="Podicherti R."/>
            <person name="Tsui H.-C.T."/>
            <person name="Winkler M.E."/>
        </authorList>
    </citation>
    <scope>NUCLEOTIDE SEQUENCE</scope>
</reference>